<evidence type="ECO:0000259" key="2">
    <source>
        <dbReference type="Pfam" id="PF04782"/>
    </source>
</evidence>
<feature type="region of interest" description="Disordered" evidence="1">
    <location>
        <begin position="257"/>
        <end position="296"/>
    </location>
</feature>
<evidence type="ECO:0000313" key="4">
    <source>
        <dbReference type="Proteomes" id="UP000087171"/>
    </source>
</evidence>
<dbReference type="Proteomes" id="UP000087171">
    <property type="component" value="Chromosome Ca7"/>
</dbReference>
<sequence length="760" mass="85460">MGCSQSRLDDEEAVKLCKDRKRFIKEAVEFRTQFATGHIAYIQSLKRVSAALLDYFEGDEALEFSLDSFMTPPSKKKTSPAFIPISKSSSFGPTVIEFGPDTTTLKVNYLRPSGNPPILVEERPPSPEMVRIETYSPMHQYDVDGFFAMQSPPVNASIFAYSPNNNRPIIPPPPPQSSQWDSLWNLFSSLDNYGYPTQSTYDQIVMDDENRGLRQVREEEGIPDLESEEVNTEQEGFVVKRNVAEEENKIDVNSSKEEVMVEDVDEHEEEEEKNEDGTDVKTETAKDISDSQGNGSECFQVSKAQTAGHMESIHKEMAIDNQEGEEETPGFTVYVNRRPGNMAEVIRDLEAQFTVIFNAANAVSALLEAKKSQYLSNSKELSASKLLNPVALFRSASHRSPSSKIITNSSITRDEGYYDGIDDPSEEHCVFSVSHQSTLDRLYAWEKKLYEEVRSGERARLAYEKKCLQLRNHDVKGEEPSSVDKTRAAIRDLHTQITVSLHSVESISRRIETLRDEELHPQLLELMLGLAKMWKVMAECHQTQKQTLDEAKIILATVLDARKQSPMAIIDPIRFARSASNLETELRNWRNTFEVWITSQRSYIHALTGWLLRCMTCEPDASKLVCSPRRSSCTQPLFGLCVQWSRRLDGVQEAAVLDGIDFLADGLGSFHAQQQREDNVQNTTIGSKENMDMVEVGQVGGELAMSSEKLGEVGIKVLCGGMSSVMNSMAEFAISSAKGYNELIKQWESVKLHKTCEAEK</sequence>
<evidence type="ECO:0000313" key="5">
    <source>
        <dbReference type="RefSeq" id="XP_004507886.1"/>
    </source>
</evidence>
<dbReference type="AlphaFoldDB" id="A0A1S2YPE2"/>
<dbReference type="RefSeq" id="XP_004507886.1">
    <property type="nucleotide sequence ID" value="XM_004507829.3"/>
</dbReference>
<reference evidence="4" key="1">
    <citation type="journal article" date="2013" name="Nat. Biotechnol.">
        <title>Draft genome sequence of chickpea (Cicer arietinum) provides a resource for trait improvement.</title>
        <authorList>
            <person name="Varshney R.K."/>
            <person name="Song C."/>
            <person name="Saxena R.K."/>
            <person name="Azam S."/>
            <person name="Yu S."/>
            <person name="Sharpe A.G."/>
            <person name="Cannon S."/>
            <person name="Baek J."/>
            <person name="Rosen B.D."/>
            <person name="Tar'an B."/>
            <person name="Millan T."/>
            <person name="Zhang X."/>
            <person name="Ramsay L.D."/>
            <person name="Iwata A."/>
            <person name="Wang Y."/>
            <person name="Nelson W."/>
            <person name="Farmer A.D."/>
            <person name="Gaur P.M."/>
            <person name="Soderlund C."/>
            <person name="Penmetsa R.V."/>
            <person name="Xu C."/>
            <person name="Bharti A.K."/>
            <person name="He W."/>
            <person name="Winter P."/>
            <person name="Zhao S."/>
            <person name="Hane J.K."/>
            <person name="Carrasquilla-Garcia N."/>
            <person name="Condie J.A."/>
            <person name="Upadhyaya H.D."/>
            <person name="Luo M.C."/>
            <person name="Thudi M."/>
            <person name="Gowda C.L."/>
            <person name="Singh N.P."/>
            <person name="Lichtenzveig J."/>
            <person name="Gali K.K."/>
            <person name="Rubio J."/>
            <person name="Nadarajan N."/>
            <person name="Dolezel J."/>
            <person name="Bansal K.C."/>
            <person name="Xu X."/>
            <person name="Edwards D."/>
            <person name="Zhang G."/>
            <person name="Kahl G."/>
            <person name="Gil J."/>
            <person name="Singh K.B."/>
            <person name="Datta S.K."/>
            <person name="Jackson S.A."/>
            <person name="Wang J."/>
            <person name="Cook D.R."/>
        </authorList>
    </citation>
    <scope>NUCLEOTIDE SEQUENCE [LARGE SCALE GENOMIC DNA]</scope>
    <source>
        <strain evidence="4">cv. CDC Frontier</strain>
    </source>
</reference>
<dbReference type="PaxDb" id="3827-XP_004507886.1"/>
<dbReference type="PANTHER" id="PTHR21450:SF3">
    <property type="entry name" value="DUF630 FAMILY PROTEIN (DUF630 AND DUF632)"/>
    <property type="match status" value="1"/>
</dbReference>
<reference evidence="5 6" key="2">
    <citation type="submission" date="2025-04" db="UniProtKB">
        <authorList>
            <consortium name="RefSeq"/>
        </authorList>
    </citation>
    <scope>IDENTIFICATION</scope>
    <source>
        <tissue evidence="5 6">Etiolated seedlings</tissue>
    </source>
</reference>
<feature type="compositionally biased region" description="Acidic residues" evidence="1">
    <location>
        <begin position="260"/>
        <end position="274"/>
    </location>
</feature>
<dbReference type="GeneID" id="101505055"/>
<feature type="compositionally biased region" description="Basic and acidic residues" evidence="1">
    <location>
        <begin position="275"/>
        <end position="289"/>
    </location>
</feature>
<organism evidence="4 5">
    <name type="scientific">Cicer arietinum</name>
    <name type="common">Chickpea</name>
    <name type="synonym">Garbanzo</name>
    <dbReference type="NCBI Taxonomy" id="3827"/>
    <lineage>
        <taxon>Eukaryota</taxon>
        <taxon>Viridiplantae</taxon>
        <taxon>Streptophyta</taxon>
        <taxon>Embryophyta</taxon>
        <taxon>Tracheophyta</taxon>
        <taxon>Spermatophyta</taxon>
        <taxon>Magnoliopsida</taxon>
        <taxon>eudicotyledons</taxon>
        <taxon>Gunneridae</taxon>
        <taxon>Pentapetalae</taxon>
        <taxon>rosids</taxon>
        <taxon>fabids</taxon>
        <taxon>Fabales</taxon>
        <taxon>Fabaceae</taxon>
        <taxon>Papilionoideae</taxon>
        <taxon>50 kb inversion clade</taxon>
        <taxon>NPAAA clade</taxon>
        <taxon>Hologalegina</taxon>
        <taxon>IRL clade</taxon>
        <taxon>Cicereae</taxon>
        <taxon>Cicer</taxon>
    </lineage>
</organism>
<dbReference type="Pfam" id="PF04783">
    <property type="entry name" value="DUF630"/>
    <property type="match status" value="1"/>
</dbReference>
<proteinExistence type="predicted"/>
<gene>
    <name evidence="5 6" type="primary">LOC101505055</name>
</gene>
<dbReference type="PANTHER" id="PTHR21450">
    <property type="entry name" value="PROTEIN ALTERED PHOSPHATE STARVATION RESPONSE 1"/>
    <property type="match status" value="1"/>
</dbReference>
<dbReference type="eggNOG" id="ENOG502QQT4">
    <property type="taxonomic scope" value="Eukaryota"/>
</dbReference>
<evidence type="ECO:0000313" key="6">
    <source>
        <dbReference type="RefSeq" id="XP_027192305.1"/>
    </source>
</evidence>
<feature type="domain" description="DUF632" evidence="2">
    <location>
        <begin position="342"/>
        <end position="665"/>
    </location>
</feature>
<evidence type="ECO:0000259" key="3">
    <source>
        <dbReference type="Pfam" id="PF04783"/>
    </source>
</evidence>
<evidence type="ECO:0000256" key="1">
    <source>
        <dbReference type="SAM" id="MobiDB-lite"/>
    </source>
</evidence>
<dbReference type="STRING" id="3827.A0A1S2YPE2"/>
<dbReference type="RefSeq" id="XP_027192305.1">
    <property type="nucleotide sequence ID" value="XM_027336504.1"/>
</dbReference>
<name>A0A1S2YPE2_CICAR</name>
<keyword evidence="4" id="KW-1185">Reference proteome</keyword>
<accession>A0A1S2YPE2</accession>
<dbReference type="Pfam" id="PF04782">
    <property type="entry name" value="DUF632"/>
    <property type="match status" value="1"/>
</dbReference>
<feature type="domain" description="DUF630" evidence="3">
    <location>
        <begin position="1"/>
        <end position="59"/>
    </location>
</feature>
<dbReference type="InterPro" id="IPR006867">
    <property type="entry name" value="DUF632"/>
</dbReference>
<dbReference type="KEGG" id="cam:101505055"/>
<protein>
    <submittedName>
        <fullName evidence="5 6">Nitrate regulatory gene2 protein-like</fullName>
    </submittedName>
</protein>
<dbReference type="OrthoDB" id="663995at2759"/>
<dbReference type="InterPro" id="IPR006868">
    <property type="entry name" value="DUF630"/>
</dbReference>